<name>A0A7S0T5K4_9RHOD</name>
<dbReference type="InterPro" id="IPR007816">
    <property type="entry name" value="ResB-like_domain"/>
</dbReference>
<evidence type="ECO:0000256" key="1">
    <source>
        <dbReference type="ARBA" id="ARBA00004141"/>
    </source>
</evidence>
<comment type="subcellular location">
    <subcellularLocation>
        <location evidence="1">Membrane</location>
        <topology evidence="1">Multi-pass membrane protein</topology>
    </subcellularLocation>
</comment>
<keyword evidence="4 6" id="KW-1133">Transmembrane helix</keyword>
<reference evidence="8" key="1">
    <citation type="submission" date="2021-01" db="EMBL/GenBank/DDBJ databases">
        <authorList>
            <person name="Corre E."/>
            <person name="Pelletier E."/>
            <person name="Niang G."/>
            <person name="Scheremetjew M."/>
            <person name="Finn R."/>
            <person name="Kale V."/>
            <person name="Holt S."/>
            <person name="Cochrane G."/>
            <person name="Meng A."/>
            <person name="Brown T."/>
            <person name="Cohen L."/>
        </authorList>
    </citation>
    <scope>NUCLEOTIDE SEQUENCE</scope>
    <source>
        <strain evidence="8">CCMP3276</strain>
    </source>
</reference>
<accession>A0A7S0T5K4</accession>
<keyword evidence="3" id="KW-0201">Cytochrome c-type biogenesis</keyword>
<dbReference type="InterPro" id="IPR023494">
    <property type="entry name" value="Cyt_c_bgen_Ccs1/CcsB/ResB"/>
</dbReference>
<feature type="transmembrane region" description="Helical" evidence="6">
    <location>
        <begin position="77"/>
        <end position="97"/>
    </location>
</feature>
<dbReference type="PANTHER" id="PTHR31566">
    <property type="entry name" value="CYTOCHROME C BIOGENESIS PROTEIN CCS1, CHLOROPLASTIC"/>
    <property type="match status" value="1"/>
</dbReference>
<evidence type="ECO:0000313" key="8">
    <source>
        <dbReference type="EMBL" id="CAD8725624.1"/>
    </source>
</evidence>
<proteinExistence type="inferred from homology"/>
<dbReference type="GO" id="GO:0016020">
    <property type="term" value="C:membrane"/>
    <property type="evidence" value="ECO:0007669"/>
    <property type="project" value="UniProtKB-SubCell"/>
</dbReference>
<dbReference type="AlphaFoldDB" id="A0A7S0T5K4"/>
<evidence type="ECO:0000256" key="4">
    <source>
        <dbReference type="ARBA" id="ARBA00022989"/>
    </source>
</evidence>
<dbReference type="HAMAP" id="MF_01392">
    <property type="entry name" value="CytC_Ccs1"/>
    <property type="match status" value="1"/>
</dbReference>
<gene>
    <name evidence="8" type="ORF">EMAD1354_LOCUS1704</name>
</gene>
<feature type="domain" description="ResB-like" evidence="7">
    <location>
        <begin position="19"/>
        <end position="289"/>
    </location>
</feature>
<evidence type="ECO:0000256" key="5">
    <source>
        <dbReference type="ARBA" id="ARBA00023136"/>
    </source>
</evidence>
<dbReference type="PANTHER" id="PTHR31566:SF0">
    <property type="entry name" value="CYTOCHROME C BIOGENESIS PROTEIN CCS1, CHLOROPLASTIC"/>
    <property type="match status" value="1"/>
</dbReference>
<dbReference type="GO" id="GO:0017004">
    <property type="term" value="P:cytochrome complex assembly"/>
    <property type="evidence" value="ECO:0007669"/>
    <property type="project" value="UniProtKB-KW"/>
</dbReference>
<evidence type="ECO:0000259" key="7">
    <source>
        <dbReference type="Pfam" id="PF05140"/>
    </source>
</evidence>
<protein>
    <recommendedName>
        <fullName evidence="7">ResB-like domain-containing protein</fullName>
    </recommendedName>
</protein>
<evidence type="ECO:0000256" key="2">
    <source>
        <dbReference type="ARBA" id="ARBA00022692"/>
    </source>
</evidence>
<dbReference type="EMBL" id="HBFE01002566">
    <property type="protein sequence ID" value="CAD8725624.1"/>
    <property type="molecule type" value="Transcribed_RNA"/>
</dbReference>
<evidence type="ECO:0000256" key="3">
    <source>
        <dbReference type="ARBA" id="ARBA00022748"/>
    </source>
</evidence>
<keyword evidence="5 6" id="KW-0472">Membrane</keyword>
<sequence length="440" mass="50154">MKVKTKFIGKLIQILSNLQLSIFMLLIIAAISIIGTIIEQNQPVEFYQKNYPAQSNFMYPLSWTLIKSIGLDHIFQTWWFVSLLVFFTSTIICCTLSRQLPILKIAKHVKIYESLHSLQSKAIYKDNKNSTLSNYVANLALSRYTSFQSQNQVYACRGIVGRLSPIVVHLSMLFILFGSSIGFFNGFVSQEMVPQGEFFHIQNLTGSGLFSRVPQSLLYQVDTFRIDYNQDDSISQFYSKINLYDSSNNLIRSETISVNKPLKYNNIVIYQTDWKINGLRLNVNNEKIQILAKQILTNSNQKNWICVIPNIGPNQSAINLILNTLNNKIFIYDAAGQLLKIVEINENFAVNNHNIEVLEILTSSGLQIKVDPGIMFVYVGFIALMISSIISYVSLDEVWLTKKAQLISLTGKTNRSVLEFENHFTKLIKQSITNKLQARI</sequence>
<feature type="transmembrane region" description="Helical" evidence="6">
    <location>
        <begin position="166"/>
        <end position="188"/>
    </location>
</feature>
<keyword evidence="2 6" id="KW-0812">Transmembrane</keyword>
<dbReference type="Pfam" id="PF05140">
    <property type="entry name" value="ResB"/>
    <property type="match status" value="2"/>
</dbReference>
<evidence type="ECO:0000256" key="6">
    <source>
        <dbReference type="SAM" id="Phobius"/>
    </source>
</evidence>
<organism evidence="8">
    <name type="scientific">Erythrolobus madagascarensis</name>
    <dbReference type="NCBI Taxonomy" id="708628"/>
    <lineage>
        <taxon>Eukaryota</taxon>
        <taxon>Rhodophyta</taxon>
        <taxon>Bangiophyceae</taxon>
        <taxon>Porphyridiales</taxon>
        <taxon>Porphyridiaceae</taxon>
        <taxon>Erythrolobus</taxon>
    </lineage>
</organism>
<feature type="transmembrane region" description="Helical" evidence="6">
    <location>
        <begin position="375"/>
        <end position="395"/>
    </location>
</feature>
<feature type="domain" description="ResB-like" evidence="7">
    <location>
        <begin position="358"/>
        <end position="424"/>
    </location>
</feature>
<feature type="transmembrane region" description="Helical" evidence="6">
    <location>
        <begin position="20"/>
        <end position="38"/>
    </location>
</feature>